<dbReference type="Proteomes" id="UP000812277">
    <property type="component" value="Unassembled WGS sequence"/>
</dbReference>
<feature type="chain" id="PRO_5046465561" evidence="2">
    <location>
        <begin position="26"/>
        <end position="527"/>
    </location>
</feature>
<keyword evidence="2" id="KW-0732">Signal</keyword>
<dbReference type="SUPFAM" id="SSF53474">
    <property type="entry name" value="alpha/beta-Hydrolases"/>
    <property type="match status" value="1"/>
</dbReference>
<dbReference type="PANTHER" id="PTHR37946">
    <property type="entry name" value="SLL1969 PROTEIN"/>
    <property type="match status" value="1"/>
</dbReference>
<organism evidence="4 5">
    <name type="scientific">Paenibacillus oenotherae</name>
    <dbReference type="NCBI Taxonomy" id="1435645"/>
    <lineage>
        <taxon>Bacteria</taxon>
        <taxon>Bacillati</taxon>
        <taxon>Bacillota</taxon>
        <taxon>Bacilli</taxon>
        <taxon>Bacillales</taxon>
        <taxon>Paenibacillaceae</taxon>
        <taxon>Paenibacillus</taxon>
    </lineage>
</organism>
<feature type="region of interest" description="Disordered" evidence="1">
    <location>
        <begin position="299"/>
        <end position="329"/>
    </location>
</feature>
<name>A0ABS7D9Q5_9BACL</name>
<dbReference type="RefSeq" id="WP_219873847.1">
    <property type="nucleotide sequence ID" value="NZ_JAHZIJ010000014.1"/>
</dbReference>
<accession>A0ABS7D9Q5</accession>
<dbReference type="InterPro" id="IPR012908">
    <property type="entry name" value="PGAP1-ab_dom-like"/>
</dbReference>
<evidence type="ECO:0000259" key="3">
    <source>
        <dbReference type="Pfam" id="PF07819"/>
    </source>
</evidence>
<protein>
    <submittedName>
        <fullName evidence="4">Alpha/beta hydrolase</fullName>
    </submittedName>
</protein>
<keyword evidence="5" id="KW-1185">Reference proteome</keyword>
<evidence type="ECO:0000256" key="1">
    <source>
        <dbReference type="SAM" id="MobiDB-lite"/>
    </source>
</evidence>
<dbReference type="InterPro" id="IPR029058">
    <property type="entry name" value="AB_hydrolase_fold"/>
</dbReference>
<reference evidence="4 5" key="1">
    <citation type="submission" date="2021-07" db="EMBL/GenBank/DDBJ databases">
        <title>Paenibacillus radiodurans sp. nov., isolated from the southeastern edge of Tengger Desert.</title>
        <authorList>
            <person name="Zhang G."/>
        </authorList>
    </citation>
    <scope>NUCLEOTIDE SEQUENCE [LARGE SCALE GENOMIC DNA]</scope>
    <source>
        <strain evidence="4 5">DT7-4</strain>
    </source>
</reference>
<dbReference type="EMBL" id="JAHZIJ010000014">
    <property type="protein sequence ID" value="MBW7476605.1"/>
    <property type="molecule type" value="Genomic_DNA"/>
</dbReference>
<dbReference type="GO" id="GO:0016787">
    <property type="term" value="F:hydrolase activity"/>
    <property type="evidence" value="ECO:0007669"/>
    <property type="project" value="UniProtKB-KW"/>
</dbReference>
<gene>
    <name evidence="4" type="ORF">K0T92_17950</name>
</gene>
<dbReference type="Pfam" id="PF07819">
    <property type="entry name" value="PGAP1"/>
    <property type="match status" value="1"/>
</dbReference>
<feature type="signal peptide" evidence="2">
    <location>
        <begin position="1"/>
        <end position="25"/>
    </location>
</feature>
<keyword evidence="4" id="KW-0378">Hydrolase</keyword>
<evidence type="ECO:0000256" key="2">
    <source>
        <dbReference type="SAM" id="SignalP"/>
    </source>
</evidence>
<dbReference type="PANTHER" id="PTHR37946:SF1">
    <property type="entry name" value="SLL1969 PROTEIN"/>
    <property type="match status" value="1"/>
</dbReference>
<evidence type="ECO:0000313" key="5">
    <source>
        <dbReference type="Proteomes" id="UP000812277"/>
    </source>
</evidence>
<proteinExistence type="predicted"/>
<sequence length="527" mass="56803">MLKKGSSLLLALVLAVTVFIVPTQAGGAINPNTGGIPGSWSPGTNPAVIDPGKPAILFVHGLNGSAASWYDNNDMYQFAYNSGYQTAYINLHDITGTSQSMWDNGQLLAAKIKEISEYFGKKLVIVAHSKGGVDTQSALVHYNAYPYVSNVITLGSPHHGSQLADLAYSSWASWLSSLVGAQNPGTYSMQTSYMAYFRSLTNNHPNAGKNKFFTFAGKDWNSGSTAHFFGGLYLSSYGANDGVVTVANAHLPNGTMVKIGNWNHSSVKQGSNTFNLLKPYLVLQTAAAKSSSLVEIASAKDKKKEETPQEEQESQSFVRGGQHDGQASETFTVENDVSSVTIDWIGDKPLHQLEIIAPDGSVHKAKVSSFVDEDVFSGAWHHTATINKPGAGEWKVSAASGEPSAYLFTVAYNTKGKNKVKLQKEQGSKKLKVKTDGLKAEKTKVTYSIDFIGKDSEKLGGKQGKKRIKQQEQQLAAVDELSIPTTEGTGVYNVTAEIEGETAEGFKYQRTVIKSVFVDEQGNTFAP</sequence>
<evidence type="ECO:0000313" key="4">
    <source>
        <dbReference type="EMBL" id="MBW7476605.1"/>
    </source>
</evidence>
<dbReference type="Gene3D" id="3.40.50.1820">
    <property type="entry name" value="alpha/beta hydrolase"/>
    <property type="match status" value="1"/>
</dbReference>
<comment type="caution">
    <text evidence="4">The sequence shown here is derived from an EMBL/GenBank/DDBJ whole genome shotgun (WGS) entry which is preliminary data.</text>
</comment>
<feature type="domain" description="GPI inositol-deacylase PGAP1-like alpha/beta" evidence="3">
    <location>
        <begin position="56"/>
        <end position="163"/>
    </location>
</feature>